<dbReference type="RefSeq" id="WP_344902298.1">
    <property type="nucleotide sequence ID" value="NZ_BAAAWD010000017.1"/>
</dbReference>
<dbReference type="Proteomes" id="UP001499930">
    <property type="component" value="Unassembled WGS sequence"/>
</dbReference>
<evidence type="ECO:0000313" key="1">
    <source>
        <dbReference type="EMBL" id="GAA3028037.1"/>
    </source>
</evidence>
<sequence length="104" mass="11060">MPKFNSVIAGLAISTALTGGVVGMGAATTVTSAAASVTTVTAAAFPTHGCGWGHRRHCCGDRYRHHHKRFKLIINNNNDNNNDLENRTDRVVPLVAADPVVPVR</sequence>
<keyword evidence="2" id="KW-1185">Reference proteome</keyword>
<dbReference type="EMBL" id="BAAAWD010000017">
    <property type="protein sequence ID" value="GAA3028037.1"/>
    <property type="molecule type" value="Genomic_DNA"/>
</dbReference>
<evidence type="ECO:0008006" key="3">
    <source>
        <dbReference type="Google" id="ProtNLM"/>
    </source>
</evidence>
<protein>
    <recommendedName>
        <fullName evidence="3">Chaplin domain-containing protein</fullName>
    </recommendedName>
</protein>
<accession>A0ABP6L4X6</accession>
<organism evidence="1 2">
    <name type="scientific">Streptosporangium longisporum</name>
    <dbReference type="NCBI Taxonomy" id="46187"/>
    <lineage>
        <taxon>Bacteria</taxon>
        <taxon>Bacillati</taxon>
        <taxon>Actinomycetota</taxon>
        <taxon>Actinomycetes</taxon>
        <taxon>Streptosporangiales</taxon>
        <taxon>Streptosporangiaceae</taxon>
        <taxon>Streptosporangium</taxon>
    </lineage>
</organism>
<proteinExistence type="predicted"/>
<evidence type="ECO:0000313" key="2">
    <source>
        <dbReference type="Proteomes" id="UP001499930"/>
    </source>
</evidence>
<gene>
    <name evidence="1" type="ORF">GCM10017559_62930</name>
</gene>
<comment type="caution">
    <text evidence="1">The sequence shown here is derived from an EMBL/GenBank/DDBJ whole genome shotgun (WGS) entry which is preliminary data.</text>
</comment>
<reference evidence="2" key="1">
    <citation type="journal article" date="2019" name="Int. J. Syst. Evol. Microbiol.">
        <title>The Global Catalogue of Microorganisms (GCM) 10K type strain sequencing project: providing services to taxonomists for standard genome sequencing and annotation.</title>
        <authorList>
            <consortium name="The Broad Institute Genomics Platform"/>
            <consortium name="The Broad Institute Genome Sequencing Center for Infectious Disease"/>
            <person name="Wu L."/>
            <person name="Ma J."/>
        </authorList>
    </citation>
    <scope>NUCLEOTIDE SEQUENCE [LARGE SCALE GENOMIC DNA]</scope>
    <source>
        <strain evidence="2">JCM 3106</strain>
    </source>
</reference>
<name>A0ABP6L4X6_9ACTN</name>